<accession>A0A0J9EK64</accession>
<sequence length="63" mass="7092">MDPSYLTRVELRGSALNTIRHTKTQGVIAVRAQIADKTPSEIQSFCNSVYLYSEEMGARDDRT</sequence>
<name>A0A0J9EK64_AJEDA</name>
<protein>
    <submittedName>
        <fullName evidence="1">Uncharacterized protein</fullName>
    </submittedName>
</protein>
<dbReference type="AlphaFoldDB" id="A0A0J9EK64"/>
<dbReference type="Proteomes" id="UP000007802">
    <property type="component" value="Unassembled WGS sequence"/>
</dbReference>
<dbReference type="EMBL" id="GG749410">
    <property type="protein sequence ID" value="KMW66768.1"/>
    <property type="molecule type" value="Genomic_DNA"/>
</dbReference>
<proteinExistence type="predicted"/>
<evidence type="ECO:0000313" key="1">
    <source>
        <dbReference type="EMBL" id="KMW66768.1"/>
    </source>
</evidence>
<gene>
    <name evidence="1" type="ORF">BDDG_11717</name>
</gene>
<organism evidence="1">
    <name type="scientific">Ajellomyces dermatitidis (strain ATCC 18188 / CBS 674.68)</name>
    <name type="common">Blastomyces dermatitidis</name>
    <dbReference type="NCBI Taxonomy" id="653446"/>
    <lineage>
        <taxon>Eukaryota</taxon>
        <taxon>Fungi</taxon>
        <taxon>Dikarya</taxon>
        <taxon>Ascomycota</taxon>
        <taxon>Pezizomycotina</taxon>
        <taxon>Eurotiomycetes</taxon>
        <taxon>Eurotiomycetidae</taxon>
        <taxon>Onygenales</taxon>
        <taxon>Ajellomycetaceae</taxon>
        <taxon>Blastomyces</taxon>
    </lineage>
</organism>
<reference evidence="1" key="1">
    <citation type="submission" date="2010-03" db="EMBL/GenBank/DDBJ databases">
        <title>Annotation of Blastomyces dermatitidis strain ATCC 18188.</title>
        <authorList>
            <consortium name="The Broad Institute Genome Sequencing Platform"/>
            <consortium name="Broad Institute Genome Sequencing Center for Infectious Disease."/>
            <person name="Cuomo C."/>
            <person name="Klein B."/>
            <person name="Sullivan T."/>
            <person name="Heitman J."/>
            <person name="Young S."/>
            <person name="Zeng Q."/>
            <person name="Gargeya S."/>
            <person name="Alvarado L."/>
            <person name="Berlin A.M."/>
            <person name="Chapman S.B."/>
            <person name="Chen Z."/>
            <person name="Freedman E."/>
            <person name="Gellesch M."/>
            <person name="Goldberg J."/>
            <person name="Griggs A."/>
            <person name="Gujja S."/>
            <person name="Heilman E."/>
            <person name="Heiman D."/>
            <person name="Howarth C."/>
            <person name="Mehta T."/>
            <person name="Neiman D."/>
            <person name="Pearson M."/>
            <person name="Roberts A."/>
            <person name="Saif S."/>
            <person name="Shea T."/>
            <person name="Shenoy N."/>
            <person name="Sisk P."/>
            <person name="Stolte C."/>
            <person name="Sykes S."/>
            <person name="White J."/>
            <person name="Yandava C."/>
            <person name="Haas B."/>
            <person name="Nusbaum C."/>
            <person name="Birren B."/>
        </authorList>
    </citation>
    <scope>NUCLEOTIDE SEQUENCE</scope>
    <source>
        <strain evidence="1">ATCC 18188</strain>
    </source>
</reference>